<reference evidence="2 3" key="1">
    <citation type="journal article" date="2018" name="Environ. Microbiol.">
        <title>Ecological and genomic features of two widespread freshwater picocyanobacteria.</title>
        <authorList>
            <person name="Cabello-Yeves P.J."/>
            <person name="Picazo A."/>
            <person name="Camacho A."/>
            <person name="Callieri C."/>
            <person name="Rosselli R."/>
            <person name="Roda-Garcia J.J."/>
            <person name="Coutinho F.H."/>
            <person name="Rodriguez-Valera F."/>
        </authorList>
    </citation>
    <scope>NUCLEOTIDE SEQUENCE [LARGE SCALE GENOMIC DNA]</scope>
    <source>
        <strain evidence="2 3">Tous</strain>
    </source>
</reference>
<dbReference type="OrthoDB" id="565315at2"/>
<dbReference type="Proteomes" id="UP000243002">
    <property type="component" value="Unassembled WGS sequence"/>
</dbReference>
<keyword evidence="3" id="KW-1185">Reference proteome</keyword>
<accession>A0A2P7MWX0</accession>
<sequence>MLTDFKESEKIPAELATSLQSLNLEIQAIRVYNPDAQVANALAAVTGLGQSLLDWLKERIITEQVLARHTQTHAEVVLAAVQIKGDASTLRGRLMQDLAVVLAKVNRVQAIRDTSFVPLVYWMADIAAVLLFAGLVMARTESLSEAVCFLAAISFVVILLLRLIDDIDNPFGLSDVNSAENVSIELLEKAVERLRAGAK</sequence>
<feature type="transmembrane region" description="Helical" evidence="1">
    <location>
        <begin position="116"/>
        <end position="137"/>
    </location>
</feature>
<evidence type="ECO:0000313" key="3">
    <source>
        <dbReference type="Proteomes" id="UP000243002"/>
    </source>
</evidence>
<gene>
    <name evidence="2" type="ORF">C7K55_06765</name>
</gene>
<keyword evidence="1" id="KW-0812">Transmembrane</keyword>
<evidence type="ECO:0008006" key="4">
    <source>
        <dbReference type="Google" id="ProtNLM"/>
    </source>
</evidence>
<keyword evidence="1" id="KW-0472">Membrane</keyword>
<feature type="transmembrane region" description="Helical" evidence="1">
    <location>
        <begin position="143"/>
        <end position="164"/>
    </location>
</feature>
<dbReference type="AlphaFoldDB" id="A0A2P7MWX0"/>
<keyword evidence="1" id="KW-1133">Transmembrane helix</keyword>
<proteinExistence type="predicted"/>
<dbReference type="EMBL" id="PXXO01000006">
    <property type="protein sequence ID" value="PSJ05730.1"/>
    <property type="molecule type" value="Genomic_DNA"/>
</dbReference>
<comment type="caution">
    <text evidence="2">The sequence shown here is derived from an EMBL/GenBank/DDBJ whole genome shotgun (WGS) entry which is preliminary data.</text>
</comment>
<evidence type="ECO:0000256" key="1">
    <source>
        <dbReference type="SAM" id="Phobius"/>
    </source>
</evidence>
<name>A0A2P7MWX0_9CYAN</name>
<organism evidence="2 3">
    <name type="scientific">Cyanobium usitatum str. Tous</name>
    <dbReference type="NCBI Taxonomy" id="2116684"/>
    <lineage>
        <taxon>Bacteria</taxon>
        <taxon>Bacillati</taxon>
        <taxon>Cyanobacteriota</taxon>
        <taxon>Cyanophyceae</taxon>
        <taxon>Synechococcales</taxon>
        <taxon>Prochlorococcaceae</taxon>
        <taxon>Cyanobium</taxon>
    </lineage>
</organism>
<evidence type="ECO:0000313" key="2">
    <source>
        <dbReference type="EMBL" id="PSJ05730.1"/>
    </source>
</evidence>
<protein>
    <recommendedName>
        <fullName evidence="4">DUF4239 domain-containing protein</fullName>
    </recommendedName>
</protein>